<keyword evidence="3" id="KW-1185">Reference proteome</keyword>
<reference evidence="2 3" key="1">
    <citation type="submission" date="2022-09" db="EMBL/GenBank/DDBJ databases">
        <authorList>
            <person name="Palmer J.M."/>
        </authorList>
    </citation>
    <scope>NUCLEOTIDE SEQUENCE [LARGE SCALE GENOMIC DNA]</scope>
    <source>
        <strain evidence="2 3">DSM 7382</strain>
    </source>
</reference>
<organism evidence="2 3">
    <name type="scientific">Cerrena zonata</name>
    <dbReference type="NCBI Taxonomy" id="2478898"/>
    <lineage>
        <taxon>Eukaryota</taxon>
        <taxon>Fungi</taxon>
        <taxon>Dikarya</taxon>
        <taxon>Basidiomycota</taxon>
        <taxon>Agaricomycotina</taxon>
        <taxon>Agaricomycetes</taxon>
        <taxon>Polyporales</taxon>
        <taxon>Cerrenaceae</taxon>
        <taxon>Cerrena</taxon>
    </lineage>
</organism>
<keyword evidence="1" id="KW-0812">Transmembrane</keyword>
<keyword evidence="1" id="KW-0472">Membrane</keyword>
<keyword evidence="1" id="KW-1133">Transmembrane helix</keyword>
<feature type="transmembrane region" description="Helical" evidence="1">
    <location>
        <begin position="81"/>
        <end position="102"/>
    </location>
</feature>
<protein>
    <submittedName>
        <fullName evidence="2">Uncharacterized protein</fullName>
    </submittedName>
</protein>
<evidence type="ECO:0000313" key="2">
    <source>
        <dbReference type="EMBL" id="KAK7683433.1"/>
    </source>
</evidence>
<accession>A0AAW0G0J7</accession>
<evidence type="ECO:0000256" key="1">
    <source>
        <dbReference type="SAM" id="Phobius"/>
    </source>
</evidence>
<evidence type="ECO:0000313" key="3">
    <source>
        <dbReference type="Proteomes" id="UP001385951"/>
    </source>
</evidence>
<gene>
    <name evidence="2" type="ORF">QCA50_013264</name>
</gene>
<dbReference type="AlphaFoldDB" id="A0AAW0G0J7"/>
<feature type="transmembrane region" description="Helical" evidence="1">
    <location>
        <begin position="50"/>
        <end position="74"/>
    </location>
</feature>
<comment type="caution">
    <text evidence="2">The sequence shown here is derived from an EMBL/GenBank/DDBJ whole genome shotgun (WGS) entry which is preliminary data.</text>
</comment>
<sequence length="190" mass="20862">MYPSSSLNLHSSSFSSCLPRYTLHIQYIELLTLNPDDNRSIGFVRGSSGLYGIISIPIRLFSDVVLLGSLYVCYTRCSRALFLLVISLPTFILPVPSFLVLTDTSLPIPNALRLTVDISLLGIDSLSILVTQFETYSPSITYTNARLASCFLVLIHLVLLTTLYSGLEGGRVPPPSIKTISVTIHPENLL</sequence>
<proteinExistence type="predicted"/>
<name>A0AAW0G0J7_9APHY</name>
<feature type="transmembrane region" description="Helical" evidence="1">
    <location>
        <begin position="145"/>
        <end position="167"/>
    </location>
</feature>
<dbReference type="EMBL" id="JASBNA010000030">
    <property type="protein sequence ID" value="KAK7683433.1"/>
    <property type="molecule type" value="Genomic_DNA"/>
</dbReference>
<dbReference type="Proteomes" id="UP001385951">
    <property type="component" value="Unassembled WGS sequence"/>
</dbReference>